<name>A0A849XVI3_9FIRM</name>
<keyword evidence="1" id="KW-0547">Nucleotide-binding</keyword>
<protein>
    <submittedName>
        <fullName evidence="1">ATP-binding protein</fullName>
    </submittedName>
</protein>
<proteinExistence type="predicted"/>
<evidence type="ECO:0000313" key="1">
    <source>
        <dbReference type="EMBL" id="NUN85325.1"/>
    </source>
</evidence>
<evidence type="ECO:0000313" key="2">
    <source>
        <dbReference type="Proteomes" id="UP000554488"/>
    </source>
</evidence>
<sequence>MMRRLRRFGFNRIKEGFDQLPTAICFFDSRGSIVLCNRQMYRLSHYLFESDMQYLGEVERALATPPEGILQLSNMEGTYRFPDNTIWQFEKTEVTDRYGETYIQLTAADVTELCHVLGLLFVENKRLAEDEEHLQRLSENVEKIAREKELLTAKSAMHDNLAASIIVMKQYLSGDFGGIDVETVLREWEKNIVFREVEHLSEKEKLFASARSSGVLVQIEGKEPPGKAAEMMYAAMQVCLNNALQYARATELEANVFENETGYTVMIYNNGQPPEREIREGGGLTNLRHRIETEGGRMLVQSFPEFALVIEIPKI</sequence>
<keyword evidence="1" id="KW-0067">ATP-binding</keyword>
<dbReference type="Gene3D" id="3.30.565.10">
    <property type="entry name" value="Histidine kinase-like ATPase, C-terminal domain"/>
    <property type="match status" value="1"/>
</dbReference>
<reference evidence="1 2" key="2">
    <citation type="submission" date="2020-07" db="EMBL/GenBank/DDBJ databases">
        <title>Bacterial metabolism rescues the inhibition of intestinal drug absorption by food and drug additives.</title>
        <authorList>
            <person name="Zou L."/>
            <person name="Spanogiannopoulos P."/>
            <person name="Chien H.-C."/>
            <person name="Pieper L.M."/>
            <person name="Cai W."/>
            <person name="Khuri N."/>
            <person name="Pottel J."/>
            <person name="Vora B."/>
            <person name="Ni Z."/>
            <person name="Tsakalozou E."/>
            <person name="Zhang W."/>
            <person name="Shoichet B.K."/>
            <person name="Giacomini K.M."/>
            <person name="Turnbaugh P.J."/>
        </authorList>
    </citation>
    <scope>NUCLEOTIDE SEQUENCE [LARGE SCALE GENOMIC DNA]</scope>
    <source>
        <strain evidence="1 2">F22</strain>
    </source>
</reference>
<dbReference type="AlphaFoldDB" id="A0A849XVI3"/>
<accession>A0A849XVI3</accession>
<dbReference type="InterPro" id="IPR036890">
    <property type="entry name" value="HATPase_C_sf"/>
</dbReference>
<comment type="caution">
    <text evidence="1">The sequence shown here is derived from an EMBL/GenBank/DDBJ whole genome shotgun (WGS) entry which is preliminary data.</text>
</comment>
<dbReference type="SUPFAM" id="SSF55874">
    <property type="entry name" value="ATPase domain of HSP90 chaperone/DNA topoisomerase II/histidine kinase"/>
    <property type="match status" value="1"/>
</dbReference>
<dbReference type="EMBL" id="JABWDC010000004">
    <property type="protein sequence ID" value="NUN85325.1"/>
    <property type="molecule type" value="Genomic_DNA"/>
</dbReference>
<dbReference type="GO" id="GO:0005524">
    <property type="term" value="F:ATP binding"/>
    <property type="evidence" value="ECO:0007669"/>
    <property type="project" value="UniProtKB-KW"/>
</dbReference>
<organism evidence="1 2">
    <name type="scientific">Coprococcus comes</name>
    <dbReference type="NCBI Taxonomy" id="410072"/>
    <lineage>
        <taxon>Bacteria</taxon>
        <taxon>Bacillati</taxon>
        <taxon>Bacillota</taxon>
        <taxon>Clostridia</taxon>
        <taxon>Lachnospirales</taxon>
        <taxon>Lachnospiraceae</taxon>
        <taxon>Coprococcus</taxon>
    </lineage>
</organism>
<dbReference type="Proteomes" id="UP000554488">
    <property type="component" value="Unassembled WGS sequence"/>
</dbReference>
<gene>
    <name evidence="1" type="ORF">HUU93_01675</name>
</gene>
<reference evidence="1 2" key="1">
    <citation type="submission" date="2020-04" db="EMBL/GenBank/DDBJ databases">
        <authorList>
            <person name="Pieper L."/>
        </authorList>
    </citation>
    <scope>NUCLEOTIDE SEQUENCE [LARGE SCALE GENOMIC DNA]</scope>
    <source>
        <strain evidence="1 2">F22</strain>
    </source>
</reference>